<evidence type="ECO:0000313" key="2">
    <source>
        <dbReference type="Proteomes" id="UP000770717"/>
    </source>
</evidence>
<dbReference type="AlphaFoldDB" id="A0A8J6BC30"/>
<name>A0A8J6BC30_ELECQ</name>
<evidence type="ECO:0000313" key="1">
    <source>
        <dbReference type="EMBL" id="KAG9462184.1"/>
    </source>
</evidence>
<gene>
    <name evidence="1" type="ORF">GDO78_014761</name>
</gene>
<proteinExistence type="predicted"/>
<protein>
    <submittedName>
        <fullName evidence="1">Uncharacterized protein</fullName>
    </submittedName>
</protein>
<dbReference type="Proteomes" id="UP000770717">
    <property type="component" value="Unassembled WGS sequence"/>
</dbReference>
<sequence>MRSSRRRYIDLIPCNIFFLSSSHIQSCTYHSHVISFLILQSHPELQSIICFYLQTYSRITNKAAVTILLAVFYTPVISRSGHKPVFTSGLTSLLSHPELQSEFSYTRSYSSVISRAAFTILMLHCF</sequence>
<organism evidence="1 2">
    <name type="scientific">Eleutherodactylus coqui</name>
    <name type="common">Puerto Rican coqui</name>
    <dbReference type="NCBI Taxonomy" id="57060"/>
    <lineage>
        <taxon>Eukaryota</taxon>
        <taxon>Metazoa</taxon>
        <taxon>Chordata</taxon>
        <taxon>Craniata</taxon>
        <taxon>Vertebrata</taxon>
        <taxon>Euteleostomi</taxon>
        <taxon>Amphibia</taxon>
        <taxon>Batrachia</taxon>
        <taxon>Anura</taxon>
        <taxon>Neobatrachia</taxon>
        <taxon>Hyloidea</taxon>
        <taxon>Eleutherodactylidae</taxon>
        <taxon>Eleutherodactylinae</taxon>
        <taxon>Eleutherodactylus</taxon>
        <taxon>Eleutherodactylus</taxon>
    </lineage>
</organism>
<reference evidence="1" key="1">
    <citation type="thesis" date="2020" institute="ProQuest LLC" country="789 East Eisenhower Parkway, Ann Arbor, MI, USA">
        <title>Comparative Genomics and Chromosome Evolution.</title>
        <authorList>
            <person name="Mudd A.B."/>
        </authorList>
    </citation>
    <scope>NUCLEOTIDE SEQUENCE</scope>
    <source>
        <strain evidence="1">HN-11 Male</strain>
        <tissue evidence="1">Kidney and liver</tissue>
    </source>
</reference>
<dbReference type="EMBL" id="WNTK01013075">
    <property type="protein sequence ID" value="KAG9462184.1"/>
    <property type="molecule type" value="Genomic_DNA"/>
</dbReference>
<accession>A0A8J6BC30</accession>
<keyword evidence="2" id="KW-1185">Reference proteome</keyword>
<comment type="caution">
    <text evidence="1">The sequence shown here is derived from an EMBL/GenBank/DDBJ whole genome shotgun (WGS) entry which is preliminary data.</text>
</comment>